<dbReference type="GeneID" id="9698594"/>
<dbReference type="RefSeq" id="XP_003072325.1">
    <property type="nucleotide sequence ID" value="XM_003072279.1"/>
</dbReference>
<reference evidence="2 3" key="2">
    <citation type="journal article" date="2012" name="Proc. Natl. Acad. Sci. U.S.A.">
        <title>Gain and loss of multiple functionally related, horizontally transferred genes in the reduced genomes of two microsporidian parasites.</title>
        <authorList>
            <person name="Pombert J.-F."/>
            <person name="Selman M."/>
            <person name="Burki F."/>
            <person name="Bardell F.T."/>
            <person name="Farinelli L."/>
            <person name="Solter L.F."/>
            <person name="Whitman D.W."/>
            <person name="Weiss L.M."/>
            <person name="Corradi N."/>
            <person name="Keeling P.J."/>
        </authorList>
    </citation>
    <scope>NUCLEOTIDE SEQUENCE [LARGE SCALE GENOMIC DNA]</scope>
    <source>
        <strain evidence="2 3">ATCC 50506</strain>
    </source>
</reference>
<name>E0S5I0_ENCIT</name>
<accession>E0S5I0</accession>
<gene>
    <name evidence="2" type="ORF">Eint_011030</name>
</gene>
<dbReference type="HOGENOM" id="CLU_1343625_0_0_1"/>
<keyword evidence="1" id="KW-0812">Transmembrane</keyword>
<feature type="transmembrane region" description="Helical" evidence="1">
    <location>
        <begin position="163"/>
        <end position="192"/>
    </location>
</feature>
<dbReference type="AlphaFoldDB" id="E0S5I0"/>
<dbReference type="OrthoDB" id="2192581at2759"/>
<evidence type="ECO:0000313" key="3">
    <source>
        <dbReference type="Proteomes" id="UP000002313"/>
    </source>
</evidence>
<keyword evidence="3" id="KW-1185">Reference proteome</keyword>
<dbReference type="KEGG" id="ein:Eint_011030"/>
<reference evidence="2 3" key="1">
    <citation type="journal article" date="2010" name="Nat. Commun.">
        <title>The complete sequence of the smallest known nuclear genome from the microsporidian Encephalitozoon intestinalis.</title>
        <authorList>
            <person name="Corradi N."/>
            <person name="Pombert J.-F."/>
            <person name="Farinelli L."/>
            <person name="Didier E.S."/>
            <person name="Keeling P.J."/>
        </authorList>
    </citation>
    <scope>NUCLEOTIDE SEQUENCE [LARGE SCALE GENOMIC DNA]</scope>
    <source>
        <strain evidence="2 3">ATCC 50506</strain>
    </source>
</reference>
<protein>
    <submittedName>
        <fullName evidence="2">Uncharacterized protein</fullName>
    </submittedName>
</protein>
<evidence type="ECO:0000256" key="1">
    <source>
        <dbReference type="SAM" id="Phobius"/>
    </source>
</evidence>
<dbReference type="VEuPathDB" id="MicrosporidiaDB:Eint_011030"/>
<organism evidence="2 3">
    <name type="scientific">Encephalitozoon intestinalis (strain ATCC 50506)</name>
    <name type="common">Microsporidian parasite</name>
    <name type="synonym">Septata intestinalis</name>
    <dbReference type="NCBI Taxonomy" id="876142"/>
    <lineage>
        <taxon>Eukaryota</taxon>
        <taxon>Fungi</taxon>
        <taxon>Fungi incertae sedis</taxon>
        <taxon>Microsporidia</taxon>
        <taxon>Unikaryonidae</taxon>
        <taxon>Encephalitozoon</taxon>
    </lineage>
</organism>
<evidence type="ECO:0000313" key="2">
    <source>
        <dbReference type="EMBL" id="ADM10965.1"/>
    </source>
</evidence>
<sequence length="198" mass="22843">MLEFVKDGEVIHSEDLQSVDPLTLETYEELLSSTGSAVFCILVCESTKHVYLARSIINMRYAVSGTVRIYKLKDPSTRNEVKDILYFEVVKNPLYVRIFKDIQKSNFLRRREEEMNGIKGDLVDHPGRDSVVKAVFIGNELDLVCNRELQKKIFRSEDLKGSFANAIIGGVAFFLSFILLFFFMVCFFYILLRFVLLI</sequence>
<proteinExistence type="predicted"/>
<keyword evidence="1" id="KW-1133">Transmembrane helix</keyword>
<dbReference type="EMBL" id="CP001942">
    <property type="protein sequence ID" value="ADM10965.1"/>
    <property type="molecule type" value="Genomic_DNA"/>
</dbReference>
<dbReference type="Proteomes" id="UP000002313">
    <property type="component" value="Chromosome I"/>
</dbReference>
<keyword evidence="1" id="KW-0472">Membrane</keyword>